<evidence type="ECO:0000256" key="7">
    <source>
        <dbReference type="ARBA" id="ARBA00022741"/>
    </source>
</evidence>
<dbReference type="SMART" id="SM00388">
    <property type="entry name" value="HisKA"/>
    <property type="match status" value="1"/>
</dbReference>
<comment type="subcellular location">
    <subcellularLocation>
        <location evidence="2">Cell membrane</location>
        <topology evidence="2">Multi-pass membrane protein</topology>
    </subcellularLocation>
</comment>
<feature type="domain" description="HPt" evidence="19">
    <location>
        <begin position="757"/>
        <end position="853"/>
    </location>
</feature>
<dbReference type="InterPro" id="IPR000014">
    <property type="entry name" value="PAS"/>
</dbReference>
<feature type="modified residue" description="Phosphohistidine" evidence="12">
    <location>
        <position position="796"/>
    </location>
</feature>
<evidence type="ECO:0000256" key="9">
    <source>
        <dbReference type="ARBA" id="ARBA00022989"/>
    </source>
</evidence>
<keyword evidence="5 13" id="KW-0597">Phosphoprotein</keyword>
<dbReference type="InterPro" id="IPR000700">
    <property type="entry name" value="PAS-assoc_C"/>
</dbReference>
<evidence type="ECO:0000259" key="18">
    <source>
        <dbReference type="PROSITE" id="PS50113"/>
    </source>
</evidence>
<dbReference type="Proteomes" id="UP000474957">
    <property type="component" value="Unassembled WGS sequence"/>
</dbReference>
<feature type="domain" description="PAC" evidence="18">
    <location>
        <begin position="298"/>
        <end position="348"/>
    </location>
</feature>
<dbReference type="Gene3D" id="3.30.450.20">
    <property type="entry name" value="PAS domain"/>
    <property type="match status" value="1"/>
</dbReference>
<feature type="modified residue" description="4-aspartylphosphate" evidence="13">
    <location>
        <position position="656"/>
    </location>
</feature>
<dbReference type="AlphaFoldDB" id="A0A6L5Z3E8"/>
<dbReference type="InterPro" id="IPR004358">
    <property type="entry name" value="Sig_transdc_His_kin-like_C"/>
</dbReference>
<reference evidence="20 21" key="1">
    <citation type="submission" date="2019-10" db="EMBL/GenBank/DDBJ databases">
        <title>Cognatihalovulum marinum gen. nov. sp. nov., a new member of the family Rhodobacteraceae isolated from deep seawater of the Northwest Indian Ocean.</title>
        <authorList>
            <person name="Ruan C."/>
            <person name="Wang J."/>
            <person name="Zheng X."/>
            <person name="Song L."/>
            <person name="Zhu Y."/>
            <person name="Huang Y."/>
            <person name="Lu Z."/>
            <person name="Du W."/>
            <person name="Huang L."/>
            <person name="Dai X."/>
        </authorList>
    </citation>
    <scope>NUCLEOTIDE SEQUENCE [LARGE SCALE GENOMIC DNA]</scope>
    <source>
        <strain evidence="20 21">2CG4</strain>
    </source>
</reference>
<dbReference type="InterPro" id="IPR036890">
    <property type="entry name" value="HATPase_C_sf"/>
</dbReference>
<keyword evidence="10" id="KW-0902">Two-component regulatory system</keyword>
<accession>A0A6L5Z3E8</accession>
<evidence type="ECO:0000256" key="10">
    <source>
        <dbReference type="ARBA" id="ARBA00023012"/>
    </source>
</evidence>
<dbReference type="PROSITE" id="PS50112">
    <property type="entry name" value="PAS"/>
    <property type="match status" value="1"/>
</dbReference>
<evidence type="ECO:0000256" key="12">
    <source>
        <dbReference type="PROSITE-ProRule" id="PRU00110"/>
    </source>
</evidence>
<dbReference type="InterPro" id="IPR003661">
    <property type="entry name" value="HisK_dim/P_dom"/>
</dbReference>
<dbReference type="Pfam" id="PF02518">
    <property type="entry name" value="HATPase_c"/>
    <property type="match status" value="1"/>
</dbReference>
<dbReference type="InterPro" id="IPR008207">
    <property type="entry name" value="Sig_transdc_His_kin_Hpt_dom"/>
</dbReference>
<dbReference type="CDD" id="cd16922">
    <property type="entry name" value="HATPase_EvgS-ArcB-TorS-like"/>
    <property type="match status" value="1"/>
</dbReference>
<dbReference type="NCBIfam" id="TIGR00229">
    <property type="entry name" value="sensory_box"/>
    <property type="match status" value="1"/>
</dbReference>
<evidence type="ECO:0000256" key="6">
    <source>
        <dbReference type="ARBA" id="ARBA00022692"/>
    </source>
</evidence>
<dbReference type="PRINTS" id="PR00344">
    <property type="entry name" value="BCTRLSENSOR"/>
</dbReference>
<dbReference type="InterPro" id="IPR011006">
    <property type="entry name" value="CheY-like_superfamily"/>
</dbReference>
<dbReference type="InterPro" id="IPR001789">
    <property type="entry name" value="Sig_transdc_resp-reg_receiver"/>
</dbReference>
<dbReference type="SMART" id="SM00086">
    <property type="entry name" value="PAC"/>
    <property type="match status" value="1"/>
</dbReference>
<dbReference type="InterPro" id="IPR001610">
    <property type="entry name" value="PAC"/>
</dbReference>
<dbReference type="Gene3D" id="1.20.120.160">
    <property type="entry name" value="HPT domain"/>
    <property type="match status" value="1"/>
</dbReference>
<dbReference type="PROSITE" id="PS50894">
    <property type="entry name" value="HPT"/>
    <property type="match status" value="1"/>
</dbReference>
<dbReference type="GO" id="GO:0005886">
    <property type="term" value="C:plasma membrane"/>
    <property type="evidence" value="ECO:0007669"/>
    <property type="project" value="UniProtKB-SubCell"/>
</dbReference>
<dbReference type="PROSITE" id="PS50113">
    <property type="entry name" value="PAC"/>
    <property type="match status" value="1"/>
</dbReference>
<dbReference type="EC" id="2.7.13.3" evidence="3"/>
<evidence type="ECO:0000259" key="15">
    <source>
        <dbReference type="PROSITE" id="PS50109"/>
    </source>
</evidence>
<evidence type="ECO:0000259" key="19">
    <source>
        <dbReference type="PROSITE" id="PS50894"/>
    </source>
</evidence>
<proteinExistence type="predicted"/>
<name>A0A6L5Z3E8_9RHOB</name>
<dbReference type="InterPro" id="IPR035965">
    <property type="entry name" value="PAS-like_dom_sf"/>
</dbReference>
<dbReference type="GO" id="GO:0000155">
    <property type="term" value="F:phosphorelay sensor kinase activity"/>
    <property type="evidence" value="ECO:0007669"/>
    <property type="project" value="InterPro"/>
</dbReference>
<keyword evidence="11 14" id="KW-0472">Membrane</keyword>
<comment type="catalytic activity">
    <reaction evidence="1">
        <text>ATP + protein L-histidine = ADP + protein N-phospho-L-histidine.</text>
        <dbReference type="EC" id="2.7.13.3"/>
    </reaction>
</comment>
<dbReference type="Gene3D" id="3.40.50.2300">
    <property type="match status" value="1"/>
</dbReference>
<comment type="caution">
    <text evidence="20">The sequence shown here is derived from an EMBL/GenBank/DDBJ whole genome shotgun (WGS) entry which is preliminary data.</text>
</comment>
<keyword evidence="8" id="KW-0067">ATP-binding</keyword>
<dbReference type="FunFam" id="3.30.565.10:FF:000010">
    <property type="entry name" value="Sensor histidine kinase RcsC"/>
    <property type="match status" value="1"/>
</dbReference>
<gene>
    <name evidence="20" type="ORF">GE300_13340</name>
</gene>
<evidence type="ECO:0000256" key="8">
    <source>
        <dbReference type="ARBA" id="ARBA00022840"/>
    </source>
</evidence>
<dbReference type="Gene3D" id="3.30.565.10">
    <property type="entry name" value="Histidine kinase-like ATPase, C-terminal domain"/>
    <property type="match status" value="1"/>
</dbReference>
<evidence type="ECO:0000256" key="11">
    <source>
        <dbReference type="ARBA" id="ARBA00023136"/>
    </source>
</evidence>
<evidence type="ECO:0000313" key="21">
    <source>
        <dbReference type="Proteomes" id="UP000474957"/>
    </source>
</evidence>
<dbReference type="SUPFAM" id="SSF52172">
    <property type="entry name" value="CheY-like"/>
    <property type="match status" value="1"/>
</dbReference>
<feature type="transmembrane region" description="Helical" evidence="14">
    <location>
        <begin position="184"/>
        <end position="203"/>
    </location>
</feature>
<protein>
    <recommendedName>
        <fullName evidence="3">histidine kinase</fullName>
        <ecNumber evidence="3">2.7.13.3</ecNumber>
    </recommendedName>
</protein>
<feature type="transmembrane region" description="Helical" evidence="14">
    <location>
        <begin position="13"/>
        <end position="35"/>
    </location>
</feature>
<evidence type="ECO:0000259" key="16">
    <source>
        <dbReference type="PROSITE" id="PS50110"/>
    </source>
</evidence>
<dbReference type="InterPro" id="IPR005467">
    <property type="entry name" value="His_kinase_dom"/>
</dbReference>
<sequence length="853" mass="93366">MADAQSRTVRTRYWLRSTALGAAIGVCILAIGTLGHEVYEQLENLETANSDNVNWTLSQLEVEFLQFELAAHEAGRGGSLDDLRRKFDIFYSRLVTIDQGSAYRELTLHEDFSVPLLRLRDFLDRTVPLIDGPPEELQAALPRLRATADAVHDDVRKLALSGLEQFVARSDATRESIASTLLDLALLTTALVLVLILLLILLLRMIRISDRQAQTQRITASRLQTILATSLDAVVVVDSNGIVREFNGAAERVFGYTRDEAMGQAMSELLMPETYRRAHEAGMKRHRQTGARRLIGSGRVELEALRKSGEIFPVELSVDVADDRDGEIYVAYMRDITDRRRAQEELVDARDRALAGEKARADFLAVMSHEMRTPLNGLLGTLNLLRDTVLTQAQRAYVDIMDNSGRLLLHHVNDVLDISKFEAGKVELTSSAFDLDRLLREIVAIQQSVAATQGNMLGHRWIGDPPGTVVGDPVRLRQVLLNLVGNALKFTHGGEVTIEVEVDTAGERPCAEFRVIDTGIGIPERDLDRIFKDFETVDSTYGRQFGGTGLGLGIARRLTLAMGGEIGAESIENAGSVFWVRLPLERRAQNGPDGPESTPRRPDRVLDVLIVEDNRVNRVVLRAMLERDGHRVTEAESGEQGVALAARTRFDAILMDISMPVMDGVAATRAIRDGTGASRRTPILAVTAHALPADIETFRAAGMSGHITKPIDHAVLADLLQRPAGVAADPADVPRTAPPVGQLVDFAKVAELTESLGAEQVHSLLGRFGTEAEAAIAALRACDDEMPDDTALALLHRLAGSAGTLGFAGLHAQLSQFQTDAREGQRRSLAGTADVLERLWSESRKELEDLVPC</sequence>
<dbReference type="SMART" id="SM00448">
    <property type="entry name" value="REC"/>
    <property type="match status" value="1"/>
</dbReference>
<dbReference type="Pfam" id="PF00512">
    <property type="entry name" value="HisKA"/>
    <property type="match status" value="1"/>
</dbReference>
<keyword evidence="4" id="KW-1003">Cell membrane</keyword>
<dbReference type="SMART" id="SM00387">
    <property type="entry name" value="HATPase_c"/>
    <property type="match status" value="1"/>
</dbReference>
<dbReference type="SUPFAM" id="SSF55785">
    <property type="entry name" value="PYP-like sensor domain (PAS domain)"/>
    <property type="match status" value="1"/>
</dbReference>
<keyword evidence="7" id="KW-0547">Nucleotide-binding</keyword>
<dbReference type="GO" id="GO:0005524">
    <property type="term" value="F:ATP binding"/>
    <property type="evidence" value="ECO:0007669"/>
    <property type="project" value="UniProtKB-KW"/>
</dbReference>
<dbReference type="InterPro" id="IPR003594">
    <property type="entry name" value="HATPase_dom"/>
</dbReference>
<feature type="domain" description="PAS" evidence="17">
    <location>
        <begin position="219"/>
        <end position="290"/>
    </location>
</feature>
<evidence type="ECO:0000256" key="4">
    <source>
        <dbReference type="ARBA" id="ARBA00022475"/>
    </source>
</evidence>
<dbReference type="Gene3D" id="1.10.287.130">
    <property type="match status" value="1"/>
</dbReference>
<dbReference type="CDD" id="cd00082">
    <property type="entry name" value="HisKA"/>
    <property type="match status" value="1"/>
</dbReference>
<dbReference type="Pfam" id="PF13426">
    <property type="entry name" value="PAS_9"/>
    <property type="match status" value="1"/>
</dbReference>
<feature type="domain" description="Histidine kinase" evidence="15">
    <location>
        <begin position="366"/>
        <end position="586"/>
    </location>
</feature>
<evidence type="ECO:0000256" key="14">
    <source>
        <dbReference type="SAM" id="Phobius"/>
    </source>
</evidence>
<evidence type="ECO:0000256" key="1">
    <source>
        <dbReference type="ARBA" id="ARBA00000085"/>
    </source>
</evidence>
<evidence type="ECO:0000313" key="20">
    <source>
        <dbReference type="EMBL" id="MSU90590.1"/>
    </source>
</evidence>
<dbReference type="InterPro" id="IPR036097">
    <property type="entry name" value="HisK_dim/P_sf"/>
</dbReference>
<dbReference type="CDD" id="cd17546">
    <property type="entry name" value="REC_hyHK_CKI1_RcsC-like"/>
    <property type="match status" value="1"/>
</dbReference>
<keyword evidence="6 14" id="KW-0812">Transmembrane</keyword>
<keyword evidence="9 14" id="KW-1133">Transmembrane helix</keyword>
<dbReference type="InterPro" id="IPR036641">
    <property type="entry name" value="HPT_dom_sf"/>
</dbReference>
<evidence type="ECO:0000256" key="13">
    <source>
        <dbReference type="PROSITE-ProRule" id="PRU00169"/>
    </source>
</evidence>
<keyword evidence="21" id="KW-1185">Reference proteome</keyword>
<feature type="domain" description="Response regulatory" evidence="16">
    <location>
        <begin position="607"/>
        <end position="724"/>
    </location>
</feature>
<evidence type="ECO:0000256" key="2">
    <source>
        <dbReference type="ARBA" id="ARBA00004651"/>
    </source>
</evidence>
<dbReference type="PANTHER" id="PTHR45339:SF1">
    <property type="entry name" value="HYBRID SIGNAL TRANSDUCTION HISTIDINE KINASE J"/>
    <property type="match status" value="1"/>
</dbReference>
<dbReference type="SMART" id="SM00091">
    <property type="entry name" value="PAS"/>
    <property type="match status" value="1"/>
</dbReference>
<dbReference type="SUPFAM" id="SSF47226">
    <property type="entry name" value="Histidine-containing phosphotransfer domain, HPT domain"/>
    <property type="match status" value="1"/>
</dbReference>
<dbReference type="Pfam" id="PF00072">
    <property type="entry name" value="Response_reg"/>
    <property type="match status" value="1"/>
</dbReference>
<dbReference type="PANTHER" id="PTHR45339">
    <property type="entry name" value="HYBRID SIGNAL TRANSDUCTION HISTIDINE KINASE J"/>
    <property type="match status" value="1"/>
</dbReference>
<dbReference type="RefSeq" id="WP_154447079.1">
    <property type="nucleotide sequence ID" value="NZ_WIND01000010.1"/>
</dbReference>
<dbReference type="EMBL" id="WIND01000010">
    <property type="protein sequence ID" value="MSU90590.1"/>
    <property type="molecule type" value="Genomic_DNA"/>
</dbReference>
<dbReference type="PROSITE" id="PS50109">
    <property type="entry name" value="HIS_KIN"/>
    <property type="match status" value="1"/>
</dbReference>
<evidence type="ECO:0000256" key="3">
    <source>
        <dbReference type="ARBA" id="ARBA00012438"/>
    </source>
</evidence>
<dbReference type="CDD" id="cd00130">
    <property type="entry name" value="PAS"/>
    <property type="match status" value="1"/>
</dbReference>
<evidence type="ECO:0000259" key="17">
    <source>
        <dbReference type="PROSITE" id="PS50112"/>
    </source>
</evidence>
<dbReference type="SUPFAM" id="SSF47384">
    <property type="entry name" value="Homodimeric domain of signal transducing histidine kinase"/>
    <property type="match status" value="1"/>
</dbReference>
<dbReference type="PROSITE" id="PS50110">
    <property type="entry name" value="RESPONSE_REGULATORY"/>
    <property type="match status" value="1"/>
</dbReference>
<organism evidence="20 21">
    <name type="scientific">Halovulum marinum</name>
    <dbReference type="NCBI Taxonomy" id="2662447"/>
    <lineage>
        <taxon>Bacteria</taxon>
        <taxon>Pseudomonadati</taxon>
        <taxon>Pseudomonadota</taxon>
        <taxon>Alphaproteobacteria</taxon>
        <taxon>Rhodobacterales</taxon>
        <taxon>Paracoccaceae</taxon>
        <taxon>Halovulum</taxon>
    </lineage>
</organism>
<evidence type="ECO:0000256" key="5">
    <source>
        <dbReference type="ARBA" id="ARBA00022553"/>
    </source>
</evidence>
<dbReference type="SUPFAM" id="SSF55874">
    <property type="entry name" value="ATPase domain of HSP90 chaperone/DNA topoisomerase II/histidine kinase"/>
    <property type="match status" value="1"/>
</dbReference>